<dbReference type="GO" id="GO:0045296">
    <property type="term" value="F:cadherin binding"/>
    <property type="evidence" value="ECO:0007669"/>
    <property type="project" value="TreeGrafter"/>
</dbReference>
<feature type="domain" description="Cadherin" evidence="14">
    <location>
        <begin position="797"/>
        <end position="916"/>
    </location>
</feature>
<feature type="chain" id="PRO_5028974365" evidence="13">
    <location>
        <begin position="21"/>
        <end position="1892"/>
    </location>
</feature>
<dbReference type="FunFam" id="2.60.40.60:FF:000266">
    <property type="entry name" value="Cadherin 23"/>
    <property type="match status" value="1"/>
</dbReference>
<feature type="domain" description="Cadherin" evidence="14">
    <location>
        <begin position="1356"/>
        <end position="1476"/>
    </location>
</feature>
<evidence type="ECO:0000256" key="5">
    <source>
        <dbReference type="ARBA" id="ARBA00022737"/>
    </source>
</evidence>
<dbReference type="PROSITE" id="PS50268">
    <property type="entry name" value="CADHERIN_2"/>
    <property type="match status" value="14"/>
</dbReference>
<organism evidence="15 16">
    <name type="scientific">Agrilus planipennis</name>
    <name type="common">Emerald ash borer</name>
    <name type="synonym">Agrilus marcopoli</name>
    <dbReference type="NCBI Taxonomy" id="224129"/>
    <lineage>
        <taxon>Eukaryota</taxon>
        <taxon>Metazoa</taxon>
        <taxon>Ecdysozoa</taxon>
        <taxon>Arthropoda</taxon>
        <taxon>Hexapoda</taxon>
        <taxon>Insecta</taxon>
        <taxon>Pterygota</taxon>
        <taxon>Neoptera</taxon>
        <taxon>Endopterygota</taxon>
        <taxon>Coleoptera</taxon>
        <taxon>Polyphaga</taxon>
        <taxon>Elateriformia</taxon>
        <taxon>Buprestoidea</taxon>
        <taxon>Buprestidae</taxon>
        <taxon>Agrilinae</taxon>
        <taxon>Agrilus</taxon>
    </lineage>
</organism>
<name>A0A7F5R2N4_AGRPL</name>
<dbReference type="GO" id="GO:0016342">
    <property type="term" value="C:catenin complex"/>
    <property type="evidence" value="ECO:0007669"/>
    <property type="project" value="TreeGrafter"/>
</dbReference>
<feature type="domain" description="Cadherin" evidence="14">
    <location>
        <begin position="132"/>
        <end position="244"/>
    </location>
</feature>
<dbReference type="FunCoup" id="A0A7F5R2N4">
    <property type="interactions" value="167"/>
</dbReference>
<evidence type="ECO:0000256" key="1">
    <source>
        <dbReference type="ARBA" id="ARBA00004251"/>
    </source>
</evidence>
<dbReference type="KEGG" id="apln:108733364"/>
<dbReference type="InterPro" id="IPR002126">
    <property type="entry name" value="Cadherin-like_dom"/>
</dbReference>
<dbReference type="CDD" id="cd11304">
    <property type="entry name" value="Cadherin_repeat"/>
    <property type="match status" value="14"/>
</dbReference>
<sequence>MEGIIFSFTVFVSLANTAWATNLPPAFSLDMNNLVLSERTLVGTVVYKLEGTDPEESPVHYGLHGTDRLKVNRDTGDVTVVKPLDREVNDTLKFFVTIEDEVKDAPLGGNNVVEVPVTVIILDENDNAPVFEGTPYDIQVDEDALIGATIFSNIRASDADSVGNSLEMVCVDLPDYPDACQKFEVVTFESSQNAFLGGIVLKQKLNYSESQEYVFLLEATDGELTNTTKVSIKIGDVQDTPPYFVGPLGAVIGEDAPINSLVLTIHAEDGDRGLPRKIAYELVDNPYDFFSIDSSSGEIRTAKPLDREVLLSPDNTLTLNVKARELVNGVKSDDPLTISEATVTIKITDVNDEPPIFNQREYHVEIPEDIPSNVSLPNLNITVTDPDEGLNAIFSLSLQDISGAFAIQPSVVNGSSQVKIYTANSSLDYEDPNQRKFIILIVAKELYTDPLLSSTATVKISVTDANDNAPEFPQEAYVAQVSEMATGGTLVTSIVAKDRDSGRFGENGLVYQLVGNGAEKFEVNNRTGTVTVATCEAPGQPECLDYETKPEYSLSFKATDDDGKGQTTIVPLKIILTDSNDNPPRFSQSIYHIFVDEGAVKFNPDVVIEATDIDKISHISYSIIAGNNNNLFSIDPNTGKIRIANSKGLSLKSGNDEDNNIVLNVEASDGKYTATTQVSITVKDINDNPPIFTKESYMKAIPEDLPVASTILEVQAVDADMGDNAKIEYEILKGSFNDFEIDSETGEIILVNDLDYDRRNTYNIEVIAMDHGTPSLNATARIILNVLNVNDKSPYFVPVTQKASIMEDAPVGTIVHTLVALDPDVNSSEALNFAVTEPITALDKYGQEVTNDLFKDFFSVDKTTGKVTVLNPLERDVAAVIRIPVLVTDITAPSVQQGEGLLIINIIDVNDHAPQFLPPWTIDNPVYELEVKEELPVGTIVATYTAIDEDSEIAGYIIIPPSEYFEINNGTGIVQIKKQIDYEKLRELNFTVVVFDLGIPQLNTSALVKVHVINVNDNDPTFSQKTYNVKIPENSPNGTHVLTVLATDADAGEYGIVTYSLTGEHKEHFNIDSETGEITVANSNYLDHEIINETVIQVVASDRAPGNLKRSVSVPINIEITDVNDNAPKFNQSVYNATVMENARLNPPVPILQVFATDLDEGNNGNVAYRILSGNDNGTFLLGIDTGILYPHKSLVDQPHNHQLIVEARDGEGNGELSDRAIINIQVVNVNEHKPRFVMPTIPNATVEIIENDASEGYLVMTLKAIDKDVGKNGKVTYHIKVNGSLVSETEDFILNKETGELKMKRALDRETKSKYELVLVAKDHGFPLWHETEEHLKIILVDMNDNRPEFPDTITANPYRFSIVENSEKEQKIGQVRALDRDEGRHAKVFYYLICGSEDDSFKVGKLDGSIFTNKVFDREEKSEYNLCILATNEPDFYISPEEKNKLLQTDIAHNSSFAKVHITIVDLNDNEPKFKKSTYYASVSAMAPVNKFLVNVTATDPDEGVNGTLIYYVKASNLYKYGSTKSSGSIIPSPFNITQKGELTTATYLAENNQHRFVVDVVAKEVALPEREAIAKVNVWIFEPQQLIRVILSRPVGEVLQEQEEIIEELSNATQSLIVLNEIRYHTELNGKKNENWSDMYILAVNPSTYTVLPVPEVLKVIDAKYDYLRDYYAGYAIENVLPAFIMEKEELFDPALAALIALLIVLFVGIITFIVVCCCLRRWMITPNKLKKKDALIKKAIIDDLNTTENPLWIEQKLKIYEEQELTMQVFNEPEHNGLERNGGEMIQEDNTYATIQHPHRRGSSHIASMSIADETADYATLSRVPVTSNSPHSTIRGTPNYYEAAMGFQGSTFQVPDPIGGYIEVPEDHNQTSSRSNDNHHKLVAELI</sequence>
<feature type="domain" description="Cadherin" evidence="14">
    <location>
        <begin position="28"/>
        <end position="131"/>
    </location>
</feature>
<evidence type="ECO:0000313" key="15">
    <source>
        <dbReference type="Proteomes" id="UP000192223"/>
    </source>
</evidence>
<accession>A0A7F5R2N4</accession>
<feature type="signal peptide" evidence="13">
    <location>
        <begin position="1"/>
        <end position="20"/>
    </location>
</feature>
<feature type="domain" description="Cadherin" evidence="14">
    <location>
        <begin position="1241"/>
        <end position="1351"/>
    </location>
</feature>
<dbReference type="GO" id="GO:0007156">
    <property type="term" value="P:homophilic cell adhesion via plasma membrane adhesion molecules"/>
    <property type="evidence" value="ECO:0007669"/>
    <property type="project" value="InterPro"/>
</dbReference>
<feature type="domain" description="Cadherin" evidence="14">
    <location>
        <begin position="1131"/>
        <end position="1237"/>
    </location>
</feature>
<dbReference type="OrthoDB" id="9990384at2759"/>
<dbReference type="FunFam" id="2.60.40.60:FF:000015">
    <property type="entry name" value="FAT atypical cadherin 1"/>
    <property type="match status" value="1"/>
</dbReference>
<evidence type="ECO:0000256" key="9">
    <source>
        <dbReference type="ARBA" id="ARBA00023136"/>
    </source>
</evidence>
<dbReference type="SMART" id="SM00112">
    <property type="entry name" value="CA"/>
    <property type="match status" value="14"/>
</dbReference>
<dbReference type="InParanoid" id="A0A7F5R2N4"/>
<keyword evidence="2" id="KW-1003">Cell membrane</keyword>
<evidence type="ECO:0000256" key="11">
    <source>
        <dbReference type="PROSITE-ProRule" id="PRU00043"/>
    </source>
</evidence>
<evidence type="ECO:0000256" key="10">
    <source>
        <dbReference type="ARBA" id="ARBA00059331"/>
    </source>
</evidence>
<feature type="domain" description="Cadherin" evidence="14">
    <location>
        <begin position="1477"/>
        <end position="1599"/>
    </location>
</feature>
<keyword evidence="4 13" id="KW-0732">Signal</keyword>
<dbReference type="Gene3D" id="2.60.40.60">
    <property type="entry name" value="Cadherins"/>
    <property type="match status" value="14"/>
</dbReference>
<feature type="domain" description="Cadherin" evidence="14">
    <location>
        <begin position="473"/>
        <end position="586"/>
    </location>
</feature>
<dbReference type="Pfam" id="PF00028">
    <property type="entry name" value="Cadherin"/>
    <property type="match status" value="11"/>
</dbReference>
<evidence type="ECO:0000256" key="4">
    <source>
        <dbReference type="ARBA" id="ARBA00022729"/>
    </source>
</evidence>
<dbReference type="FunFam" id="2.60.40.60:FF:000020">
    <property type="entry name" value="Dachsous cadherin-related 1b"/>
    <property type="match status" value="1"/>
</dbReference>
<feature type="domain" description="Cadherin" evidence="14">
    <location>
        <begin position="693"/>
        <end position="796"/>
    </location>
</feature>
<dbReference type="FunFam" id="2.60.40.60:FF:000168">
    <property type="entry name" value="Cadherin-related family member 2"/>
    <property type="match status" value="1"/>
</dbReference>
<reference evidence="16" key="1">
    <citation type="submission" date="2025-08" db="UniProtKB">
        <authorList>
            <consortium name="RefSeq"/>
        </authorList>
    </citation>
    <scope>IDENTIFICATION</scope>
    <source>
        <tissue evidence="16">Entire body</tissue>
    </source>
</reference>
<feature type="domain" description="Cadherin" evidence="14">
    <location>
        <begin position="358"/>
        <end position="472"/>
    </location>
</feature>
<feature type="transmembrane region" description="Helical" evidence="12">
    <location>
        <begin position="1698"/>
        <end position="1726"/>
    </location>
</feature>
<evidence type="ECO:0000259" key="14">
    <source>
        <dbReference type="PROSITE" id="PS50268"/>
    </source>
</evidence>
<comment type="function">
    <text evidence="10">Cadherins are calcium-dependent cell adhesion proteins. They preferentially interact with themselves in a homophilic manner in connecting cells.</text>
</comment>
<dbReference type="InterPro" id="IPR015919">
    <property type="entry name" value="Cadherin-like_sf"/>
</dbReference>
<dbReference type="InterPro" id="IPR020894">
    <property type="entry name" value="Cadherin_CS"/>
</dbReference>
<keyword evidence="3 12" id="KW-0812">Transmembrane</keyword>
<dbReference type="GeneID" id="108733364"/>
<feature type="domain" description="Cadherin" evidence="14">
    <location>
        <begin position="923"/>
        <end position="1022"/>
    </location>
</feature>
<comment type="subcellular location">
    <subcellularLocation>
        <location evidence="1">Cell membrane</location>
        <topology evidence="1">Single-pass type I membrane protein</topology>
    </subcellularLocation>
</comment>
<keyword evidence="9 12" id="KW-0472">Membrane</keyword>
<dbReference type="FunFam" id="2.60.40.60:FF:000098">
    <property type="entry name" value="cadherin-23 isoform X1"/>
    <property type="match status" value="1"/>
</dbReference>
<feature type="domain" description="Cadherin" evidence="14">
    <location>
        <begin position="252"/>
        <end position="357"/>
    </location>
</feature>
<dbReference type="RefSeq" id="XP_025829338.1">
    <property type="nucleotide sequence ID" value="XM_025973553.1"/>
</dbReference>
<keyword evidence="8 12" id="KW-1133">Transmembrane helix</keyword>
<dbReference type="InterPro" id="IPR039808">
    <property type="entry name" value="Cadherin"/>
</dbReference>
<dbReference type="GO" id="GO:0009653">
    <property type="term" value="P:anatomical structure morphogenesis"/>
    <property type="evidence" value="ECO:0007669"/>
    <property type="project" value="UniProtKB-ARBA"/>
</dbReference>
<dbReference type="GO" id="GO:0005509">
    <property type="term" value="F:calcium ion binding"/>
    <property type="evidence" value="ECO:0007669"/>
    <property type="project" value="UniProtKB-UniRule"/>
</dbReference>
<evidence type="ECO:0000256" key="7">
    <source>
        <dbReference type="ARBA" id="ARBA00022889"/>
    </source>
</evidence>
<dbReference type="GO" id="GO:0060429">
    <property type="term" value="P:epithelium development"/>
    <property type="evidence" value="ECO:0007669"/>
    <property type="project" value="UniProtKB-ARBA"/>
</dbReference>
<evidence type="ECO:0000256" key="3">
    <source>
        <dbReference type="ARBA" id="ARBA00022692"/>
    </source>
</evidence>
<dbReference type="PRINTS" id="PR00205">
    <property type="entry name" value="CADHERIN"/>
</dbReference>
<dbReference type="Proteomes" id="UP000192223">
    <property type="component" value="Unplaced"/>
</dbReference>
<evidence type="ECO:0000256" key="2">
    <source>
        <dbReference type="ARBA" id="ARBA00022475"/>
    </source>
</evidence>
<dbReference type="FunFam" id="2.60.40.60:FF:000010">
    <property type="entry name" value="Cadherin EGF LAG seven-pass G-type receptor 3"/>
    <property type="match status" value="1"/>
</dbReference>
<evidence type="ECO:0000256" key="12">
    <source>
        <dbReference type="SAM" id="Phobius"/>
    </source>
</evidence>
<feature type="domain" description="Cadherin" evidence="14">
    <location>
        <begin position="1023"/>
        <end position="1130"/>
    </location>
</feature>
<gene>
    <name evidence="16" type="primary">LOC108733364</name>
</gene>
<dbReference type="SUPFAM" id="SSF49313">
    <property type="entry name" value="Cadherin-like"/>
    <property type="match status" value="14"/>
</dbReference>
<evidence type="ECO:0000256" key="13">
    <source>
        <dbReference type="SAM" id="SignalP"/>
    </source>
</evidence>
<evidence type="ECO:0000313" key="16">
    <source>
        <dbReference type="RefSeq" id="XP_025829338.1"/>
    </source>
</evidence>
<dbReference type="PANTHER" id="PTHR24027">
    <property type="entry name" value="CADHERIN-23"/>
    <property type="match status" value="1"/>
</dbReference>
<dbReference type="FunFam" id="2.60.40.60:FF:000026">
    <property type="entry name" value="FAT atypical cadherin 1"/>
    <property type="match status" value="1"/>
</dbReference>
<dbReference type="GO" id="GO:0016477">
    <property type="term" value="P:cell migration"/>
    <property type="evidence" value="ECO:0007669"/>
    <property type="project" value="TreeGrafter"/>
</dbReference>
<keyword evidence="15" id="KW-1185">Reference proteome</keyword>
<feature type="domain" description="Cadherin" evidence="14">
    <location>
        <begin position="587"/>
        <end position="692"/>
    </location>
</feature>
<keyword evidence="7" id="KW-0130">Cell adhesion</keyword>
<evidence type="ECO:0000256" key="6">
    <source>
        <dbReference type="ARBA" id="ARBA00022837"/>
    </source>
</evidence>
<keyword evidence="5" id="KW-0677">Repeat</keyword>
<evidence type="ECO:0000256" key="8">
    <source>
        <dbReference type="ARBA" id="ARBA00022989"/>
    </source>
</evidence>
<dbReference type="GO" id="GO:0008013">
    <property type="term" value="F:beta-catenin binding"/>
    <property type="evidence" value="ECO:0007669"/>
    <property type="project" value="TreeGrafter"/>
</dbReference>
<proteinExistence type="predicted"/>
<keyword evidence="6 11" id="KW-0106">Calcium</keyword>
<dbReference type="PANTHER" id="PTHR24027:SF438">
    <property type="entry name" value="CADHERIN 23"/>
    <property type="match status" value="1"/>
</dbReference>
<protein>
    <submittedName>
        <fullName evidence="16">Cadherin-87A</fullName>
    </submittedName>
</protein>
<dbReference type="PROSITE" id="PS00232">
    <property type="entry name" value="CADHERIN_1"/>
    <property type="match status" value="7"/>
</dbReference>
<dbReference type="FunFam" id="2.60.40.60:FF:000378">
    <property type="entry name" value="Cadherin-87A"/>
    <property type="match status" value="1"/>
</dbReference>